<name>A0A8T0IYB5_CERPU</name>
<dbReference type="InterPro" id="IPR008271">
    <property type="entry name" value="Ser/Thr_kinase_AS"/>
</dbReference>
<dbReference type="Gene3D" id="1.10.510.10">
    <property type="entry name" value="Transferase(Phosphotransferase) domain 1"/>
    <property type="match status" value="1"/>
</dbReference>
<evidence type="ECO:0000313" key="2">
    <source>
        <dbReference type="EMBL" id="KAG0587869.1"/>
    </source>
</evidence>
<dbReference type="PANTHER" id="PTHR46699:SF5">
    <property type="entry name" value="PROTEIN KINASE DOMAIN-CONTAINING PROTEIN"/>
    <property type="match status" value="1"/>
</dbReference>
<dbReference type="PROSITE" id="PS50011">
    <property type="entry name" value="PROTEIN_KINASE_DOM"/>
    <property type="match status" value="1"/>
</dbReference>
<dbReference type="GO" id="GO:0005524">
    <property type="term" value="F:ATP binding"/>
    <property type="evidence" value="ECO:0007669"/>
    <property type="project" value="InterPro"/>
</dbReference>
<accession>A0A8T0IYB5</accession>
<dbReference type="PANTHER" id="PTHR46699">
    <property type="entry name" value="SERINE/THREONINE-PROTEIN KINASE STN8, CHLOROPLASTIC-RELATED"/>
    <property type="match status" value="1"/>
</dbReference>
<feature type="domain" description="Protein kinase" evidence="1">
    <location>
        <begin position="1"/>
        <end position="339"/>
    </location>
</feature>
<dbReference type="InterPro" id="IPR011009">
    <property type="entry name" value="Kinase-like_dom_sf"/>
</dbReference>
<dbReference type="InterPro" id="IPR000719">
    <property type="entry name" value="Prot_kinase_dom"/>
</dbReference>
<proteinExistence type="predicted"/>
<dbReference type="PROSITE" id="PS00108">
    <property type="entry name" value="PROTEIN_KINASE_ST"/>
    <property type="match status" value="1"/>
</dbReference>
<dbReference type="Pfam" id="PF00069">
    <property type="entry name" value="Pkinase"/>
    <property type="match status" value="1"/>
</dbReference>
<evidence type="ECO:0000313" key="3">
    <source>
        <dbReference type="Proteomes" id="UP000822688"/>
    </source>
</evidence>
<protein>
    <recommendedName>
        <fullName evidence="1">Protein kinase domain-containing protein</fullName>
    </recommendedName>
</protein>
<organism evidence="2 3">
    <name type="scientific">Ceratodon purpureus</name>
    <name type="common">Fire moss</name>
    <name type="synonym">Dicranum purpureum</name>
    <dbReference type="NCBI Taxonomy" id="3225"/>
    <lineage>
        <taxon>Eukaryota</taxon>
        <taxon>Viridiplantae</taxon>
        <taxon>Streptophyta</taxon>
        <taxon>Embryophyta</taxon>
        <taxon>Bryophyta</taxon>
        <taxon>Bryophytina</taxon>
        <taxon>Bryopsida</taxon>
        <taxon>Dicranidae</taxon>
        <taxon>Pseudoditrichales</taxon>
        <taxon>Ditrichaceae</taxon>
        <taxon>Ceratodon</taxon>
    </lineage>
</organism>
<dbReference type="SUPFAM" id="SSF56112">
    <property type="entry name" value="Protein kinase-like (PK-like)"/>
    <property type="match status" value="1"/>
</dbReference>
<evidence type="ECO:0000259" key="1">
    <source>
        <dbReference type="PROSITE" id="PS50011"/>
    </source>
</evidence>
<sequence length="603" mass="66228">MGEGSFGIVYEGLVYKGGKRPGKQPVRVVLKKSKAGVAGGDDMRNAEIHMNRRLQRTAPEACAEFLGTVDVPSSLARGKLTEGVWLIWKYQGYKTLDYCMKQKNFPENISEVVLGQKIKNRGSKAAPRNQEVLVVQKIMQQVLTNLRDLHRSGVVHRDLKPLNLVLSEDSGSFKLIDLGACVDIRSGFNYTPDETVIDPTYAAPEHYVMPTCTPTLPPDPLCSIISPVVWLLNTPDRFDLYSSGLILMQLSVKQLRQDVGLQTFNTHFKRAGYDLDVWRKRCTLSSEEFAILDADGGAGWELAKAMLQPRHDKASNIWPSAGLRSSRPSAAAALRHRFIRGTLLPLPLSIPKLVPDFTSFPSLPSLPSVPSLPSLAQLQVPAFFGKSAVESAVGRLRNIQEAAQNIDSERVQTALKSTVPTAATSAFVLATGWIALTTVKNSAHVSYDMGRWMIQTLGLGGSACLAFFLFIKPWLDEQEFASRREREIRLEAEPLARVGVVCSDYPVYDQVKLLPAGREPGTVRFKTGLSEAVLAMEAQLVSLEASILRGQEFSAQQRETLTRVEKLLITRTGATYASSSEGTDVPLSTNGAFAGKSFSEFIS</sequence>
<dbReference type="Gene3D" id="3.30.200.20">
    <property type="entry name" value="Phosphorylase Kinase, domain 1"/>
    <property type="match status" value="1"/>
</dbReference>
<reference evidence="2" key="1">
    <citation type="submission" date="2020-06" db="EMBL/GenBank/DDBJ databases">
        <title>WGS assembly of Ceratodon purpureus strain R40.</title>
        <authorList>
            <person name="Carey S.B."/>
            <person name="Jenkins J."/>
            <person name="Shu S."/>
            <person name="Lovell J.T."/>
            <person name="Sreedasyam A."/>
            <person name="Maumus F."/>
            <person name="Tiley G.P."/>
            <person name="Fernandez-Pozo N."/>
            <person name="Barry K."/>
            <person name="Chen C."/>
            <person name="Wang M."/>
            <person name="Lipzen A."/>
            <person name="Daum C."/>
            <person name="Saski C.A."/>
            <person name="Payton A.C."/>
            <person name="Mcbreen J.C."/>
            <person name="Conrad R.E."/>
            <person name="Kollar L.M."/>
            <person name="Olsson S."/>
            <person name="Huttunen S."/>
            <person name="Landis J.B."/>
            <person name="Wickett N.J."/>
            <person name="Johnson M.G."/>
            <person name="Rensing S.A."/>
            <person name="Grimwood J."/>
            <person name="Schmutz J."/>
            <person name="Mcdaniel S.F."/>
        </authorList>
    </citation>
    <scope>NUCLEOTIDE SEQUENCE</scope>
    <source>
        <strain evidence="2">R40</strain>
    </source>
</reference>
<dbReference type="Proteomes" id="UP000822688">
    <property type="component" value="Chromosome 2"/>
</dbReference>
<dbReference type="AlphaFoldDB" id="A0A8T0IYB5"/>
<dbReference type="GO" id="GO:0004672">
    <property type="term" value="F:protein kinase activity"/>
    <property type="evidence" value="ECO:0007669"/>
    <property type="project" value="InterPro"/>
</dbReference>
<dbReference type="EMBL" id="CM026422">
    <property type="protein sequence ID" value="KAG0587869.1"/>
    <property type="molecule type" value="Genomic_DNA"/>
</dbReference>
<dbReference type="SMART" id="SM00220">
    <property type="entry name" value="S_TKc"/>
    <property type="match status" value="1"/>
</dbReference>
<keyword evidence="3" id="KW-1185">Reference proteome</keyword>
<comment type="caution">
    <text evidence="2">The sequence shown here is derived from an EMBL/GenBank/DDBJ whole genome shotgun (WGS) entry which is preliminary data.</text>
</comment>
<gene>
    <name evidence="2" type="ORF">KC19_2G197700</name>
</gene>